<comment type="caution">
    <text evidence="1">The sequence shown here is derived from an EMBL/GenBank/DDBJ whole genome shotgun (WGS) entry which is preliminary data.</text>
</comment>
<dbReference type="AlphaFoldDB" id="A0A158KD04"/>
<accession>A0A158KD04</accession>
<gene>
    <name evidence="1" type="ORF">AWB66_05954</name>
</gene>
<dbReference type="RefSeq" id="WP_125469830.1">
    <property type="nucleotide sequence ID" value="NZ_FCNZ02000046.1"/>
</dbReference>
<organism evidence="1 2">
    <name type="scientific">Caballeronia telluris</name>
    <dbReference type="NCBI Taxonomy" id="326475"/>
    <lineage>
        <taxon>Bacteria</taxon>
        <taxon>Pseudomonadati</taxon>
        <taxon>Pseudomonadota</taxon>
        <taxon>Betaproteobacteria</taxon>
        <taxon>Burkholderiales</taxon>
        <taxon>Burkholderiaceae</taxon>
        <taxon>Caballeronia</taxon>
    </lineage>
</organism>
<sequence>MDTKISLVQAIRELRLQLEQAAKEKSQLAIYQMRSPGHKVRMLGRTARYTALKFHDMSTTDTIAHAAAT</sequence>
<dbReference type="Proteomes" id="UP000054717">
    <property type="component" value="Unassembled WGS sequence"/>
</dbReference>
<proteinExistence type="predicted"/>
<name>A0A158KD04_9BURK</name>
<protein>
    <submittedName>
        <fullName evidence="1">Uncharacterized protein</fullName>
    </submittedName>
</protein>
<evidence type="ECO:0000313" key="1">
    <source>
        <dbReference type="EMBL" id="SAL78967.1"/>
    </source>
</evidence>
<evidence type="ECO:0000313" key="2">
    <source>
        <dbReference type="Proteomes" id="UP000054717"/>
    </source>
</evidence>
<keyword evidence="2" id="KW-1185">Reference proteome</keyword>
<reference evidence="1" key="1">
    <citation type="submission" date="2016-01" db="EMBL/GenBank/DDBJ databases">
        <authorList>
            <person name="Peeters Charlotte."/>
        </authorList>
    </citation>
    <scope>NUCLEOTIDE SEQUENCE</scope>
    <source>
        <strain evidence="1">LMG 22936</strain>
    </source>
</reference>
<dbReference type="EMBL" id="FCNZ02000046">
    <property type="protein sequence ID" value="SAL78967.1"/>
    <property type="molecule type" value="Genomic_DNA"/>
</dbReference>